<dbReference type="Pfam" id="PF16166">
    <property type="entry name" value="TIC20"/>
    <property type="match status" value="1"/>
</dbReference>
<dbReference type="InterPro" id="IPR005691">
    <property type="entry name" value="Tic20"/>
</dbReference>
<evidence type="ECO:0000256" key="1">
    <source>
        <dbReference type="ARBA" id="ARBA00004478"/>
    </source>
</evidence>
<evidence type="ECO:0000256" key="2">
    <source>
        <dbReference type="ARBA" id="ARBA00009596"/>
    </source>
</evidence>
<name>A0A2G5DLT3_AQUCA</name>
<feature type="transmembrane region" description="Helical" evidence="7">
    <location>
        <begin position="158"/>
        <end position="180"/>
    </location>
</feature>
<dbReference type="STRING" id="218851.A0A2G5DLT3"/>
<keyword evidence="5 7" id="KW-1133">Transmembrane helix</keyword>
<reference evidence="8 9" key="1">
    <citation type="submission" date="2017-09" db="EMBL/GenBank/DDBJ databases">
        <title>WGS assembly of Aquilegia coerulea Goldsmith.</title>
        <authorList>
            <person name="Hodges S."/>
            <person name="Kramer E."/>
            <person name="Nordborg M."/>
            <person name="Tomkins J."/>
            <person name="Borevitz J."/>
            <person name="Derieg N."/>
            <person name="Yan J."/>
            <person name="Mihaltcheva S."/>
            <person name="Hayes R.D."/>
            <person name="Rokhsar D."/>
        </authorList>
    </citation>
    <scope>NUCLEOTIDE SEQUENCE [LARGE SCALE GENOMIC DNA]</scope>
    <source>
        <strain evidence="9">cv. Goldsmith</strain>
    </source>
</reference>
<gene>
    <name evidence="8" type="ORF">AQUCO_01700224v1</name>
</gene>
<evidence type="ECO:0000256" key="4">
    <source>
        <dbReference type="ARBA" id="ARBA00022780"/>
    </source>
</evidence>
<dbReference type="PANTHER" id="PTHR33510">
    <property type="entry name" value="PROTEIN TIC 20-II, CHLOROPLASTIC"/>
    <property type="match status" value="1"/>
</dbReference>
<evidence type="ECO:0000256" key="3">
    <source>
        <dbReference type="ARBA" id="ARBA00022692"/>
    </source>
</evidence>
<dbReference type="InParanoid" id="A0A2G5DLT3"/>
<keyword evidence="3 7" id="KW-0812">Transmembrane</keyword>
<keyword evidence="7" id="KW-0150">Chloroplast</keyword>
<dbReference type="GO" id="GO:0009706">
    <property type="term" value="C:chloroplast inner membrane"/>
    <property type="evidence" value="ECO:0007669"/>
    <property type="project" value="UniProtKB-SubCell"/>
</dbReference>
<keyword evidence="9" id="KW-1185">Reference proteome</keyword>
<keyword evidence="4" id="KW-1001">Plastid inner membrane</keyword>
<dbReference type="Proteomes" id="UP000230069">
    <property type="component" value="Unassembled WGS sequence"/>
</dbReference>
<dbReference type="OrthoDB" id="414558at2759"/>
<comment type="function">
    <text evidence="7">Involved in protein precursor import into chloroplasts.</text>
</comment>
<dbReference type="PANTHER" id="PTHR33510:SF5">
    <property type="entry name" value="PROTEIN TIC 20-II, CHLOROPLASTIC"/>
    <property type="match status" value="1"/>
</dbReference>
<accession>A0A2G5DLT3</accession>
<organism evidence="8 9">
    <name type="scientific">Aquilegia coerulea</name>
    <name type="common">Rocky mountain columbine</name>
    <dbReference type="NCBI Taxonomy" id="218851"/>
    <lineage>
        <taxon>Eukaryota</taxon>
        <taxon>Viridiplantae</taxon>
        <taxon>Streptophyta</taxon>
        <taxon>Embryophyta</taxon>
        <taxon>Tracheophyta</taxon>
        <taxon>Spermatophyta</taxon>
        <taxon>Magnoliopsida</taxon>
        <taxon>Ranunculales</taxon>
        <taxon>Ranunculaceae</taxon>
        <taxon>Thalictroideae</taxon>
        <taxon>Aquilegia</taxon>
    </lineage>
</organism>
<evidence type="ECO:0000256" key="7">
    <source>
        <dbReference type="RuleBase" id="RU367003"/>
    </source>
</evidence>
<sequence length="202" mass="22868">MASTPLLRFSLRPSQETLRKPFLSQTPLNLKSTVKISRSPAKTICMAYQTVPATDRLVSSFAYFLPFFNGLQYGRFLFMKYPNLALLLEPIFPLLNIYRSVPYASFVAFFALYLGVVKNPSFSNYVRFNSMQSVVLDVLLSLPLLFQRVFNPGKGLGLKFLVMGYNAIFVFIVFSFLYSLGHCVLGRTPYLPLVADAADRQL</sequence>
<feature type="transmembrane region" description="Helical" evidence="7">
    <location>
        <begin position="57"/>
        <end position="77"/>
    </location>
</feature>
<evidence type="ECO:0000313" key="8">
    <source>
        <dbReference type="EMBL" id="PIA44475.1"/>
    </source>
</evidence>
<evidence type="ECO:0000256" key="5">
    <source>
        <dbReference type="ARBA" id="ARBA00022989"/>
    </source>
</evidence>
<keyword evidence="6 7" id="KW-0472">Membrane</keyword>
<comment type="similarity">
    <text evidence="2 7">Belongs to the Tic20 family.</text>
</comment>
<feature type="transmembrane region" description="Helical" evidence="7">
    <location>
        <begin position="97"/>
        <end position="116"/>
    </location>
</feature>
<comment type="subcellular location">
    <subcellularLocation>
        <location evidence="1">Plastid</location>
        <location evidence="1">Chloroplast inner membrane</location>
        <topology evidence="1">Multi-pass membrane protein</topology>
    </subcellularLocation>
    <subcellularLocation>
        <location evidence="7">Plastid</location>
        <location evidence="7">Chloroplast membrane</location>
        <topology evidence="7">Multi-pass membrane protein</topology>
    </subcellularLocation>
</comment>
<dbReference type="AlphaFoldDB" id="A0A2G5DLT3"/>
<protein>
    <recommendedName>
        <fullName evidence="7">Protein TIC 20</fullName>
    </recommendedName>
</protein>
<evidence type="ECO:0000256" key="6">
    <source>
        <dbReference type="ARBA" id="ARBA00023136"/>
    </source>
</evidence>
<proteinExistence type="inferred from homology"/>
<dbReference type="EMBL" id="KZ305034">
    <property type="protein sequence ID" value="PIA44475.1"/>
    <property type="molecule type" value="Genomic_DNA"/>
</dbReference>
<dbReference type="FunCoup" id="A0A2G5DLT3">
    <property type="interactions" value="95"/>
</dbReference>
<keyword evidence="7" id="KW-0934">Plastid</keyword>
<feature type="transmembrane region" description="Helical" evidence="7">
    <location>
        <begin position="128"/>
        <end position="146"/>
    </location>
</feature>
<evidence type="ECO:0000313" key="9">
    <source>
        <dbReference type="Proteomes" id="UP000230069"/>
    </source>
</evidence>